<dbReference type="EMBL" id="KQ414797">
    <property type="protein sequence ID" value="KOC60697.1"/>
    <property type="molecule type" value="Genomic_DNA"/>
</dbReference>
<gene>
    <name evidence="2" type="ORF">WH47_07440</name>
</gene>
<dbReference type="GO" id="GO:0005737">
    <property type="term" value="C:cytoplasm"/>
    <property type="evidence" value="ECO:0007669"/>
    <property type="project" value="UniProtKB-ARBA"/>
</dbReference>
<sequence>MIAAHSTEIHNTDSIEARVTEHFTYLHGILQNLERKILDSLQEHRSSHMKNIDDVFTQLKEHEYQLQTARVVITSISENLDKINLQQVMPKLKKLIDIPCHVVLNSTPDNEEIRFNVDLNIIEAIEKHCNIHIPKTSNFSLQPTELLPDDYEIEPLIKENIPKSNVISREMINSSLTLVSLPPTKTDNFLCIGSSKMVRVSHVVDPSCFYVQLVQNQQKILELSKNLTLLANSSSIIPTEITFNALYVVKYSKDNAWYRGRVTSENINLNRDVTYNVVFIDYGMKEEDVPLTRIRNIVPQFAMLPVMALRCTLYDIVPKKTQWQPEAIEAFKKLICINAMVSICIMMITGDTYYVDLCVISSKDSGLISVKESLTYMKYATCISTNKLKRTNPDSMRKYYKEQLDIKDETAVQILFVESPSSIYVQKRHANRSHFTKMTLQMTEEYEQNLYSTELIPIPYKHLPCAARGVDGLWHRGIIDGVTENNIKVFYVDLGYTLMLNYDAARVLSPKYMSYRAQAIKVSLKNIKPHTGYENQWDPEAKQFLKKFLLKTKNFKVVAFDIIGETYNVSMYTYDEIDVGNLLISYGFALTKIGPGSYDGNTNKKSGKRKNKFKKNISSTHFSGELYDDPVISNMKKKSIEESEDPFKICVLIHQVRSPDCIYVSDVTCQTNMKQMTQQMQDFYSKYYSAKKNIWSQNDTCAVYSAKNDMYYRGHIVDIKSPDKVIVFLYDIGVEETVTMNDIQALCSTFFKIPKYVFKIKLSGILPCGGTTTWPTLSCEKLHEIINNNHGSKFYISKLEEEQIEDSTIQVELWLKQVKMDGPLDPTRHEINSVNRILVEKGVALPIKEYSKKRDRILAIELKRQLAKRLELLAKCEPNVKWFQINTNLEDSVLPLNSEAGGQDYNMEEEILENIPSIGQLSTWLPAKPIIKDAFIAIPTFLDDNCFLYLHSKNEGAETLQHIETNLQKLYNNSPIESCNTVWIEGDICIAQYHTNKKWYRGKVMKIQENDIIDVEFVDYGNVEKCLSGTLKKKIALQDIPIQCTKCLIYGLNSGNENGVWITEDLDKIHGLLVDHECEVTVIDRTKTHLIISLRILPNKYCRQKSDLITFLIDEWKMNINPTMDTTISENSLSSTVTPDVVENIRSFYSDDKRVTDDVVSGHSILSHIDAVNKDESYSTTDIENLSWINVKDEAVTSTPHVVSEENLSIKYKLANIPEDVDYIEIELCCSISPTEFYAHLKENIHSMDLHMNYTQYEHLMKDLQENAYKQSLITNLNPNTPCCAKFNDNLWYRCLIVESEPIKDSDDIEIKLFYVDYGNDEYRTVNSQQCELYTLKKEWIDIPTMAMKCKLWNIKVSSTVDYNTLLPYLEKMYDKCVIAIVKDTNEEFLSIELYNEKECKTLMYNALIEKGLFQTELTD</sequence>
<organism evidence="2 3">
    <name type="scientific">Habropoda laboriosa</name>
    <dbReference type="NCBI Taxonomy" id="597456"/>
    <lineage>
        <taxon>Eukaryota</taxon>
        <taxon>Metazoa</taxon>
        <taxon>Ecdysozoa</taxon>
        <taxon>Arthropoda</taxon>
        <taxon>Hexapoda</taxon>
        <taxon>Insecta</taxon>
        <taxon>Pterygota</taxon>
        <taxon>Neoptera</taxon>
        <taxon>Endopterygota</taxon>
        <taxon>Hymenoptera</taxon>
        <taxon>Apocrita</taxon>
        <taxon>Aculeata</taxon>
        <taxon>Apoidea</taxon>
        <taxon>Anthophila</taxon>
        <taxon>Apidae</taxon>
        <taxon>Habropoda</taxon>
    </lineage>
</organism>
<dbReference type="Pfam" id="PF00567">
    <property type="entry name" value="TUDOR"/>
    <property type="match status" value="5"/>
</dbReference>
<dbReference type="Proteomes" id="UP000053825">
    <property type="component" value="Unassembled WGS sequence"/>
</dbReference>
<dbReference type="OrthoDB" id="5800423at2759"/>
<dbReference type="SUPFAM" id="SSF63748">
    <property type="entry name" value="Tudor/PWWP/MBT"/>
    <property type="match status" value="5"/>
</dbReference>
<dbReference type="CDD" id="cd20379">
    <property type="entry name" value="Tudor_dTUD-like"/>
    <property type="match status" value="2"/>
</dbReference>
<protein>
    <submittedName>
        <fullName evidence="2">RING finger protein 17</fullName>
    </submittedName>
</protein>
<dbReference type="SMART" id="SM00333">
    <property type="entry name" value="TUDOR"/>
    <property type="match status" value="5"/>
</dbReference>
<feature type="domain" description="Tudor" evidence="1">
    <location>
        <begin position="982"/>
        <end position="1041"/>
    </location>
</feature>
<keyword evidence="3" id="KW-1185">Reference proteome</keyword>
<proteinExistence type="predicted"/>
<name>A0A0L7QPZ0_9HYME</name>
<dbReference type="PROSITE" id="PS50304">
    <property type="entry name" value="TUDOR"/>
    <property type="match status" value="4"/>
</dbReference>
<reference evidence="2 3" key="1">
    <citation type="submission" date="2015-07" db="EMBL/GenBank/DDBJ databases">
        <title>The genome of Habropoda laboriosa.</title>
        <authorList>
            <person name="Pan H."/>
            <person name="Kapheim K."/>
        </authorList>
    </citation>
    <scope>NUCLEOTIDE SEQUENCE [LARGE SCALE GENOMIC DNA]</scope>
    <source>
        <strain evidence="2">0110345459</strain>
    </source>
</reference>
<evidence type="ECO:0000313" key="3">
    <source>
        <dbReference type="Proteomes" id="UP000053825"/>
    </source>
</evidence>
<dbReference type="Gene3D" id="2.40.50.90">
    <property type="match status" value="4"/>
</dbReference>
<feature type="domain" description="Tudor" evidence="1">
    <location>
        <begin position="240"/>
        <end position="303"/>
    </location>
</feature>
<dbReference type="InterPro" id="IPR002999">
    <property type="entry name" value="Tudor"/>
</dbReference>
<dbReference type="InterPro" id="IPR035437">
    <property type="entry name" value="SNase_OB-fold_sf"/>
</dbReference>
<accession>A0A0L7QPZ0</accession>
<dbReference type="STRING" id="597456.A0A0L7QPZ0"/>
<dbReference type="Gene3D" id="2.30.30.140">
    <property type="match status" value="5"/>
</dbReference>
<evidence type="ECO:0000259" key="1">
    <source>
        <dbReference type="PROSITE" id="PS50304"/>
    </source>
</evidence>
<feature type="domain" description="Tudor" evidence="1">
    <location>
        <begin position="1276"/>
        <end position="1339"/>
    </location>
</feature>
<evidence type="ECO:0000313" key="2">
    <source>
        <dbReference type="EMBL" id="KOC60697.1"/>
    </source>
</evidence>
<dbReference type="PANTHER" id="PTHR16442">
    <property type="entry name" value="RING FINGER PROTEIN 17"/>
    <property type="match status" value="1"/>
</dbReference>
<feature type="domain" description="Tudor" evidence="1">
    <location>
        <begin position="694"/>
        <end position="753"/>
    </location>
</feature>
<dbReference type="PANTHER" id="PTHR16442:SF1">
    <property type="entry name" value="RING FINGER PROTEIN 17"/>
    <property type="match status" value="1"/>
</dbReference>